<dbReference type="Pfam" id="PF01455">
    <property type="entry name" value="HupF_HypC"/>
    <property type="match status" value="1"/>
</dbReference>
<evidence type="ECO:0000256" key="1">
    <source>
        <dbReference type="ARBA" id="ARBA00006018"/>
    </source>
</evidence>
<sequence length="81" mass="9016">MEYDPYDMAFVGKVVKKQGEEGIVDFGGVRKNISLSLVDAKEGDWVLVHAGYAIRVLKEDEVEDDLKRKISSVINDVDEGS</sequence>
<comment type="similarity">
    <text evidence="1">Belongs to the HupF/HypC family.</text>
</comment>
<dbReference type="Gene3D" id="2.30.30.140">
    <property type="match status" value="1"/>
</dbReference>
<dbReference type="SUPFAM" id="SSF159127">
    <property type="entry name" value="HupF/HypC-like"/>
    <property type="match status" value="1"/>
</dbReference>
<dbReference type="RefSeq" id="WP_156006689.1">
    <property type="nucleotide sequence ID" value="NZ_CP045483.1"/>
</dbReference>
<organism evidence="2 3">
    <name type="scientific">Stygiolobus azoricus</name>
    <dbReference type="NCBI Taxonomy" id="41675"/>
    <lineage>
        <taxon>Archaea</taxon>
        <taxon>Thermoproteota</taxon>
        <taxon>Thermoprotei</taxon>
        <taxon>Sulfolobales</taxon>
        <taxon>Sulfolobaceae</taxon>
        <taxon>Stygiolobus</taxon>
    </lineage>
</organism>
<dbReference type="InterPro" id="IPR001109">
    <property type="entry name" value="Hydrogenase_HupF/HypC"/>
</dbReference>
<gene>
    <name evidence="2" type="primary">hypC</name>
    <name evidence="2" type="ORF">D1868_06495</name>
</gene>
<dbReference type="EMBL" id="CP045483">
    <property type="protein sequence ID" value="QGR19679.1"/>
    <property type="molecule type" value="Genomic_DNA"/>
</dbReference>
<dbReference type="AlphaFoldDB" id="A0A650CPB7"/>
<dbReference type="NCBIfam" id="TIGR00074">
    <property type="entry name" value="hypC_hupF"/>
    <property type="match status" value="1"/>
</dbReference>
<dbReference type="Proteomes" id="UP000423396">
    <property type="component" value="Chromosome"/>
</dbReference>
<dbReference type="PANTHER" id="PTHR35177:SF2">
    <property type="entry name" value="HYDROGENASE MATURATION FACTOR HYBG"/>
    <property type="match status" value="1"/>
</dbReference>
<dbReference type="OrthoDB" id="43695at2157"/>
<dbReference type="PANTHER" id="PTHR35177">
    <property type="entry name" value="HYDROGENASE MATURATION FACTOR HYBG"/>
    <property type="match status" value="1"/>
</dbReference>
<dbReference type="GO" id="GO:1902670">
    <property type="term" value="F:carbon dioxide binding"/>
    <property type="evidence" value="ECO:0007669"/>
    <property type="project" value="TreeGrafter"/>
</dbReference>
<dbReference type="GO" id="GO:0005506">
    <property type="term" value="F:iron ion binding"/>
    <property type="evidence" value="ECO:0007669"/>
    <property type="project" value="TreeGrafter"/>
</dbReference>
<dbReference type="KEGG" id="sazo:D1868_06495"/>
<name>A0A650CPB7_9CREN</name>
<dbReference type="GeneID" id="42798703"/>
<protein>
    <submittedName>
        <fullName evidence="2">HypC/HybG/HupF family hydrogenase formation chaperone</fullName>
    </submittedName>
</protein>
<evidence type="ECO:0000313" key="3">
    <source>
        <dbReference type="Proteomes" id="UP000423396"/>
    </source>
</evidence>
<proteinExistence type="inferred from homology"/>
<dbReference type="GO" id="GO:0051604">
    <property type="term" value="P:protein maturation"/>
    <property type="evidence" value="ECO:0007669"/>
    <property type="project" value="TreeGrafter"/>
</dbReference>
<keyword evidence="3" id="KW-1185">Reference proteome</keyword>
<evidence type="ECO:0000313" key="2">
    <source>
        <dbReference type="EMBL" id="QGR19679.1"/>
    </source>
</evidence>
<accession>A0A650CPB7</accession>
<reference evidence="2 3" key="1">
    <citation type="submission" date="2019-10" db="EMBL/GenBank/DDBJ databases">
        <title>Genome Sequences from Six Type Strain Members of the Archaeal Family Sulfolobaceae: Acidianus ambivalens, Acidianus infernus, Metallosphaera prunae, Stygiolobus azoricus, Sulfolobus metallicus, and Sulfurisphaera ohwakuensis.</title>
        <authorList>
            <person name="Counts J.A."/>
            <person name="Kelly R.M."/>
        </authorList>
    </citation>
    <scope>NUCLEOTIDE SEQUENCE [LARGE SCALE GENOMIC DNA]</scope>
    <source>
        <strain evidence="2 3">FC6</strain>
    </source>
</reference>